<accession>A0A8J5P1A0</accession>
<feature type="domain" description="Zn(2)-C6 fungal-type" evidence="3">
    <location>
        <begin position="18"/>
        <end position="48"/>
    </location>
</feature>
<evidence type="ECO:0000256" key="1">
    <source>
        <dbReference type="ARBA" id="ARBA00023242"/>
    </source>
</evidence>
<dbReference type="Pfam" id="PF00172">
    <property type="entry name" value="Zn_clus"/>
    <property type="match status" value="1"/>
</dbReference>
<keyword evidence="1" id="KW-0539">Nucleus</keyword>
<evidence type="ECO:0000313" key="5">
    <source>
        <dbReference type="Proteomes" id="UP000694050"/>
    </source>
</evidence>
<dbReference type="Pfam" id="PF04082">
    <property type="entry name" value="Fungal_trans"/>
    <property type="match status" value="1"/>
</dbReference>
<dbReference type="InterPro" id="IPR001138">
    <property type="entry name" value="Zn2Cys6_DnaBD"/>
</dbReference>
<dbReference type="CDD" id="cd12148">
    <property type="entry name" value="fungal_TF_MHR"/>
    <property type="match status" value="1"/>
</dbReference>
<dbReference type="InterPro" id="IPR007219">
    <property type="entry name" value="XnlR_reg_dom"/>
</dbReference>
<dbReference type="PROSITE" id="PS50048">
    <property type="entry name" value="ZN2_CY6_FUNGAL_2"/>
    <property type="match status" value="1"/>
</dbReference>
<sequence length="782" mass="86934">MWNNQGKEPQMWSTHDLACAHCRARKIRCGRERPQCESCQRDGVECRYSSPGKRVNHVKLLCQNFETLEGQLHSIQNDLSDLTSLVKGGSSVRSLSLPAEEWIPENHSGTDSTSTPHTNRHIVRNTSQSLDRYHGPCSLYVLCKEFSDDPSFCVSENNGSGQNAVSEHMMLQEMLNEASNEPQLDMLSHPVGICLPPRQFLNLVIGPFFKNVDYATDVFVRSNFQPHVDRIYSQPIGPADEGWAVCFNVIVLLGIKKEPTIQGNSHFVQTLLQTLKMAVNNPRVFLTPRLVNVQALALLSYVAEQYSTTSLAELVFAQACLLARTMGLHQSNASSDDLPPEDILERHKVFRSLYIRDKNIAIFRGSTAWLPGYDCGIPPFFDEAETGTPDLLARLELAKLQDDVYQAFYAAGAPNLHPSRHHQVLAQLQQRLEQWSSTHSIMQRVLTSTETFSLMLSFFATRICLNKDNDDMRSTQPFKDAKACCLVFLLATAAKPDLRLSEALKEILGQHKSLDQSSSRKTKRNSRTQPAVSESDDSATSALPRLAATFPLAAAFIVAKDTLLQPIGEVDGTPGRPEEEITILEALRDRFATAAEQAHIDNLALSFSRILGLLVRVVRQKRSPEANITPSLAFNKLPSLHSTRSSSSLQESVVSSFRDTPPGPENFSTVSSISEAVSNSSLLLPLTQPLEDSASGSPWFANVGQSIGLNSTPVLTSWPVQRKRQSEEADHLTKRPRMSCQEEYLDIPAMYPDHGSRTEDDSLFTFDFLNTGADISVFDMED</sequence>
<protein>
    <submittedName>
        <fullName evidence="4">Putative transcriptional regulatory protein</fullName>
    </submittedName>
</protein>
<evidence type="ECO:0000313" key="4">
    <source>
        <dbReference type="EMBL" id="KAG7416320.1"/>
    </source>
</evidence>
<dbReference type="AlphaFoldDB" id="A0A8J5P1A0"/>
<dbReference type="EMBL" id="JAELUQ010000004">
    <property type="protein sequence ID" value="KAG7416320.1"/>
    <property type="molecule type" value="Genomic_DNA"/>
</dbReference>
<evidence type="ECO:0000259" key="3">
    <source>
        <dbReference type="PROSITE" id="PS50048"/>
    </source>
</evidence>
<dbReference type="CDD" id="cd00067">
    <property type="entry name" value="GAL4"/>
    <property type="match status" value="1"/>
</dbReference>
<dbReference type="PANTHER" id="PTHR46910:SF25">
    <property type="entry name" value="ABC-TRANSPORTER-REGULATING TRANSCRIPTION FACTOR"/>
    <property type="match status" value="1"/>
</dbReference>
<proteinExistence type="predicted"/>
<dbReference type="PANTHER" id="PTHR46910">
    <property type="entry name" value="TRANSCRIPTION FACTOR PDR1"/>
    <property type="match status" value="1"/>
</dbReference>
<dbReference type="InterPro" id="IPR050987">
    <property type="entry name" value="AtrR-like"/>
</dbReference>
<reference evidence="4" key="1">
    <citation type="submission" date="2021-04" db="EMBL/GenBank/DDBJ databases">
        <title>First draft genome resource for Brassicaceae pathogens Fusarium oxysporum f. sp. raphani and Fusarium oxysporum f. sp. rapae.</title>
        <authorList>
            <person name="Asai S."/>
        </authorList>
    </citation>
    <scope>NUCLEOTIDE SEQUENCE</scope>
    <source>
        <strain evidence="4">Tf1208</strain>
    </source>
</reference>
<dbReference type="PROSITE" id="PS00463">
    <property type="entry name" value="ZN2_CY6_FUNGAL_1"/>
    <property type="match status" value="1"/>
</dbReference>
<dbReference type="Proteomes" id="UP000694050">
    <property type="component" value="Unassembled WGS sequence"/>
</dbReference>
<dbReference type="GO" id="GO:0006351">
    <property type="term" value="P:DNA-templated transcription"/>
    <property type="evidence" value="ECO:0007669"/>
    <property type="project" value="InterPro"/>
</dbReference>
<dbReference type="GO" id="GO:0003677">
    <property type="term" value="F:DNA binding"/>
    <property type="evidence" value="ECO:0007669"/>
    <property type="project" value="InterPro"/>
</dbReference>
<name>A0A8J5P1A0_FUSOX</name>
<organism evidence="4 5">
    <name type="scientific">Fusarium oxysporum f. sp. rapae</name>
    <dbReference type="NCBI Taxonomy" id="485398"/>
    <lineage>
        <taxon>Eukaryota</taxon>
        <taxon>Fungi</taxon>
        <taxon>Dikarya</taxon>
        <taxon>Ascomycota</taxon>
        <taxon>Pezizomycotina</taxon>
        <taxon>Sordariomycetes</taxon>
        <taxon>Hypocreomycetidae</taxon>
        <taxon>Hypocreales</taxon>
        <taxon>Nectriaceae</taxon>
        <taxon>Fusarium</taxon>
        <taxon>Fusarium oxysporum species complex</taxon>
    </lineage>
</organism>
<dbReference type="GO" id="GO:0000981">
    <property type="term" value="F:DNA-binding transcription factor activity, RNA polymerase II-specific"/>
    <property type="evidence" value="ECO:0007669"/>
    <property type="project" value="InterPro"/>
</dbReference>
<gene>
    <name evidence="4" type="ORF">Forpe1208_v006532</name>
</gene>
<feature type="region of interest" description="Disordered" evidence="2">
    <location>
        <begin position="511"/>
        <end position="538"/>
    </location>
</feature>
<comment type="caution">
    <text evidence="4">The sequence shown here is derived from an EMBL/GenBank/DDBJ whole genome shotgun (WGS) entry which is preliminary data.</text>
</comment>
<dbReference type="SMART" id="SM00066">
    <property type="entry name" value="GAL4"/>
    <property type="match status" value="1"/>
</dbReference>
<evidence type="ECO:0000256" key="2">
    <source>
        <dbReference type="SAM" id="MobiDB-lite"/>
    </source>
</evidence>
<dbReference type="GO" id="GO:0008270">
    <property type="term" value="F:zinc ion binding"/>
    <property type="evidence" value="ECO:0007669"/>
    <property type="project" value="InterPro"/>
</dbReference>